<evidence type="ECO:0000313" key="4">
    <source>
        <dbReference type="Proteomes" id="UP000214646"/>
    </source>
</evidence>
<keyword evidence="1" id="KW-0067">ATP-binding</keyword>
<proteinExistence type="predicted"/>
<evidence type="ECO:0000313" key="3">
    <source>
        <dbReference type="EMBL" id="OWK40267.1"/>
    </source>
</evidence>
<name>A0A225DVQ5_9BACT</name>
<dbReference type="Gene3D" id="3.30.470.20">
    <property type="entry name" value="ATP-grasp fold, B domain"/>
    <property type="match status" value="1"/>
</dbReference>
<dbReference type="Gene3D" id="3.40.50.20">
    <property type="match status" value="1"/>
</dbReference>
<accession>A0A225DVQ5</accession>
<dbReference type="AlphaFoldDB" id="A0A225DVQ5"/>
<dbReference type="Proteomes" id="UP000214646">
    <property type="component" value="Unassembled WGS sequence"/>
</dbReference>
<dbReference type="PROSITE" id="PS50975">
    <property type="entry name" value="ATP_GRASP"/>
    <property type="match status" value="1"/>
</dbReference>
<keyword evidence="4" id="KW-1185">Reference proteome</keyword>
<dbReference type="GO" id="GO:0005737">
    <property type="term" value="C:cytoplasm"/>
    <property type="evidence" value="ECO:0007669"/>
    <property type="project" value="TreeGrafter"/>
</dbReference>
<dbReference type="PANTHER" id="PTHR21621:SF0">
    <property type="entry name" value="BETA-CITRYLGLUTAMATE SYNTHASE B-RELATED"/>
    <property type="match status" value="1"/>
</dbReference>
<organism evidence="3 4">
    <name type="scientific">Fimbriiglobus ruber</name>
    <dbReference type="NCBI Taxonomy" id="1908690"/>
    <lineage>
        <taxon>Bacteria</taxon>
        <taxon>Pseudomonadati</taxon>
        <taxon>Planctomycetota</taxon>
        <taxon>Planctomycetia</taxon>
        <taxon>Gemmatales</taxon>
        <taxon>Gemmataceae</taxon>
        <taxon>Fimbriiglobus</taxon>
    </lineage>
</organism>
<dbReference type="GO" id="GO:0005524">
    <property type="term" value="F:ATP binding"/>
    <property type="evidence" value="ECO:0007669"/>
    <property type="project" value="UniProtKB-UniRule"/>
</dbReference>
<evidence type="ECO:0000256" key="1">
    <source>
        <dbReference type="PROSITE-ProRule" id="PRU00409"/>
    </source>
</evidence>
<feature type="domain" description="ATP-grasp" evidence="2">
    <location>
        <begin position="104"/>
        <end position="314"/>
    </location>
</feature>
<dbReference type="InterPro" id="IPR013815">
    <property type="entry name" value="ATP_grasp_subdomain_1"/>
</dbReference>
<keyword evidence="1" id="KW-0547">Nucleotide-binding</keyword>
<dbReference type="GO" id="GO:0009432">
    <property type="term" value="P:SOS response"/>
    <property type="evidence" value="ECO:0007669"/>
    <property type="project" value="TreeGrafter"/>
</dbReference>
<evidence type="ECO:0000259" key="2">
    <source>
        <dbReference type="PROSITE" id="PS50975"/>
    </source>
</evidence>
<dbReference type="GO" id="GO:0018169">
    <property type="term" value="F:ribosomal S6-glutamic acid ligase activity"/>
    <property type="evidence" value="ECO:0007669"/>
    <property type="project" value="TreeGrafter"/>
</dbReference>
<protein>
    <recommendedName>
        <fullName evidence="2">ATP-grasp domain-containing protein</fullName>
    </recommendedName>
</protein>
<dbReference type="RefSeq" id="WP_238602739.1">
    <property type="nucleotide sequence ID" value="NZ_NIDE01000008.1"/>
</dbReference>
<comment type="caution">
    <text evidence="3">The sequence shown here is derived from an EMBL/GenBank/DDBJ whole genome shotgun (WGS) entry which is preliminary data.</text>
</comment>
<sequence length="343" mass="37337">MTVRHPIAIYYEQEHWFRPLLAELDRRGHPHVRLDPRGHTFDPAETSSPYSLVFNRMSPSAYLRGGVQGMFFTLAYLAHLERLGVPVVNGLTAFTFETSKARQLTLLESLGLAYPAACVVNHPSQVARAAASLRFPVVVKANVGGSGAGIVRFDTPADLARAADEGRLDFGVDHTALVQEFVPARGGHIIRVETLGGRFLYAIKVYTTGDTFNLCPADICQRSDGVELQRSACPIDAPKTGLKVEAFTPPDEVIADCEAIMQAAGIDVGGIEYMIDDRDGRTVYYDVNALSNFVADAVNVVGFDPFAKLVDFLELTARTPGHVHVPVHRFPAGADMADWDAAI</sequence>
<dbReference type="GO" id="GO:0046872">
    <property type="term" value="F:metal ion binding"/>
    <property type="evidence" value="ECO:0007669"/>
    <property type="project" value="InterPro"/>
</dbReference>
<dbReference type="Gene3D" id="3.30.1490.20">
    <property type="entry name" value="ATP-grasp fold, A domain"/>
    <property type="match status" value="1"/>
</dbReference>
<dbReference type="InterPro" id="IPR011761">
    <property type="entry name" value="ATP-grasp"/>
</dbReference>
<dbReference type="PANTHER" id="PTHR21621">
    <property type="entry name" value="RIBOSOMAL PROTEIN S6 MODIFICATION PROTEIN"/>
    <property type="match status" value="1"/>
</dbReference>
<dbReference type="EMBL" id="NIDE01000008">
    <property type="protein sequence ID" value="OWK40267.1"/>
    <property type="molecule type" value="Genomic_DNA"/>
</dbReference>
<gene>
    <name evidence="3" type="ORF">FRUB_05186</name>
</gene>
<reference evidence="4" key="1">
    <citation type="submission" date="2017-06" db="EMBL/GenBank/DDBJ databases">
        <title>Genome analysis of Fimbriiglobus ruber SP5, the first member of the order Planctomycetales with confirmed chitinolytic capability.</title>
        <authorList>
            <person name="Ravin N.V."/>
            <person name="Rakitin A.L."/>
            <person name="Ivanova A.A."/>
            <person name="Beletsky A.V."/>
            <person name="Kulichevskaya I.S."/>
            <person name="Mardanov A.V."/>
            <person name="Dedysh S.N."/>
        </authorList>
    </citation>
    <scope>NUCLEOTIDE SEQUENCE [LARGE SCALE GENOMIC DNA]</scope>
    <source>
        <strain evidence="4">SP5</strain>
    </source>
</reference>
<dbReference type="SUPFAM" id="SSF56059">
    <property type="entry name" value="Glutathione synthetase ATP-binding domain-like"/>
    <property type="match status" value="1"/>
</dbReference>